<comment type="function">
    <text evidence="2">Functions as a ribosomal silencing factor. Interacts with ribosomal protein uL14 (rplN), blocking formation of intersubunit bridge B8. Prevents association of the 30S and 50S ribosomal subunits and the formation of functional ribosomes, thus repressing translation.</text>
</comment>
<dbReference type="GO" id="GO:0090071">
    <property type="term" value="P:negative regulation of ribosome biogenesis"/>
    <property type="evidence" value="ECO:0007669"/>
    <property type="project" value="UniProtKB-UniRule"/>
</dbReference>
<comment type="subunit">
    <text evidence="2">Interacts with ribosomal protein uL14 (rplN).</text>
</comment>
<dbReference type="AlphaFoldDB" id="A0A1W1WQK0"/>
<dbReference type="STRING" id="1069081.SAMN05660197_0047"/>
<dbReference type="HAMAP" id="MF_01477">
    <property type="entry name" value="Iojap_RsfS"/>
    <property type="match status" value="1"/>
</dbReference>
<keyword evidence="2" id="KW-0963">Cytoplasm</keyword>
<protein>
    <recommendedName>
        <fullName evidence="2">Ribosomal silencing factor RsfS</fullName>
    </recommendedName>
</protein>
<evidence type="ECO:0000256" key="2">
    <source>
        <dbReference type="HAMAP-Rule" id="MF_01477"/>
    </source>
</evidence>
<sequence>MRSIDERCKDIKELLENKKGEEVTVINTENGDYFVQRVVIATALSDKHTAALLDHMKEELKPKGEEFLKVQEGDEWIVVDLGDILVHLMTQAYRNKYKIEDFLRDLMSGKNV</sequence>
<dbReference type="RefSeq" id="WP_197685256.1">
    <property type="nucleotide sequence ID" value="NZ_AP026671.1"/>
</dbReference>
<evidence type="ECO:0000313" key="3">
    <source>
        <dbReference type="EMBL" id="SMC08300.1"/>
    </source>
</evidence>
<dbReference type="InterPro" id="IPR004394">
    <property type="entry name" value="Iojap/RsfS/C7orf30"/>
</dbReference>
<dbReference type="NCBIfam" id="TIGR00090">
    <property type="entry name" value="rsfS_iojap_ybeB"/>
    <property type="match status" value="1"/>
</dbReference>
<reference evidence="4" key="1">
    <citation type="submission" date="2017-04" db="EMBL/GenBank/DDBJ databases">
        <authorList>
            <person name="Varghese N."/>
            <person name="Submissions S."/>
        </authorList>
    </citation>
    <scope>NUCLEOTIDE SEQUENCE [LARGE SCALE GENOMIC DNA]</scope>
    <source>
        <strain evidence="4">DSM 16512</strain>
    </source>
</reference>
<dbReference type="InterPro" id="IPR043519">
    <property type="entry name" value="NT_sf"/>
</dbReference>
<evidence type="ECO:0000256" key="1">
    <source>
        <dbReference type="ARBA" id="ARBA00010574"/>
    </source>
</evidence>
<keyword evidence="4" id="KW-1185">Reference proteome</keyword>
<dbReference type="Pfam" id="PF02410">
    <property type="entry name" value="RsfS"/>
    <property type="match status" value="1"/>
</dbReference>
<proteinExistence type="inferred from homology"/>
<dbReference type="SUPFAM" id="SSF81301">
    <property type="entry name" value="Nucleotidyltransferase"/>
    <property type="match status" value="1"/>
</dbReference>
<dbReference type="GO" id="GO:0017148">
    <property type="term" value="P:negative regulation of translation"/>
    <property type="evidence" value="ECO:0007669"/>
    <property type="project" value="UniProtKB-UniRule"/>
</dbReference>
<dbReference type="GO" id="GO:0005737">
    <property type="term" value="C:cytoplasm"/>
    <property type="evidence" value="ECO:0007669"/>
    <property type="project" value="UniProtKB-SubCell"/>
</dbReference>
<dbReference type="PANTHER" id="PTHR21043:SF0">
    <property type="entry name" value="MITOCHONDRIAL ASSEMBLY OF RIBOSOMAL LARGE SUBUNIT PROTEIN 1"/>
    <property type="match status" value="1"/>
</dbReference>
<comment type="similarity">
    <text evidence="1 2">Belongs to the Iojap/RsfS family.</text>
</comment>
<dbReference type="EMBL" id="FWWZ01000001">
    <property type="protein sequence ID" value="SMC08300.1"/>
    <property type="molecule type" value="Genomic_DNA"/>
</dbReference>
<dbReference type="Gene3D" id="3.30.460.10">
    <property type="entry name" value="Beta Polymerase, domain 2"/>
    <property type="match status" value="1"/>
</dbReference>
<name>A0A1W1WQK0_9BACT</name>
<comment type="subcellular location">
    <subcellularLocation>
        <location evidence="2">Cytoplasm</location>
    </subcellularLocation>
</comment>
<dbReference type="Proteomes" id="UP000192602">
    <property type="component" value="Unassembled WGS sequence"/>
</dbReference>
<dbReference type="PANTHER" id="PTHR21043">
    <property type="entry name" value="IOJAP SUPERFAMILY ORTHOLOG"/>
    <property type="match status" value="1"/>
</dbReference>
<evidence type="ECO:0000313" key="4">
    <source>
        <dbReference type="Proteomes" id="UP000192602"/>
    </source>
</evidence>
<organism evidence="3 4">
    <name type="scientific">Nitratiruptor tergarcus DSM 16512</name>
    <dbReference type="NCBI Taxonomy" id="1069081"/>
    <lineage>
        <taxon>Bacteria</taxon>
        <taxon>Pseudomonadati</taxon>
        <taxon>Campylobacterota</taxon>
        <taxon>Epsilonproteobacteria</taxon>
        <taxon>Nautiliales</taxon>
        <taxon>Nitratiruptoraceae</taxon>
        <taxon>Nitratiruptor</taxon>
    </lineage>
</organism>
<keyword evidence="2" id="KW-0810">Translation regulation</keyword>
<keyword evidence="2" id="KW-0678">Repressor</keyword>
<accession>A0A1W1WQK0</accession>
<dbReference type="GO" id="GO:0043023">
    <property type="term" value="F:ribosomal large subunit binding"/>
    <property type="evidence" value="ECO:0007669"/>
    <property type="project" value="TreeGrafter"/>
</dbReference>
<dbReference type="GO" id="GO:0042256">
    <property type="term" value="P:cytosolic ribosome assembly"/>
    <property type="evidence" value="ECO:0007669"/>
    <property type="project" value="UniProtKB-UniRule"/>
</dbReference>
<gene>
    <name evidence="2" type="primary">rsfS</name>
    <name evidence="3" type="ORF">SAMN05660197_0047</name>
</gene>